<dbReference type="Proteomes" id="UP000500826">
    <property type="component" value="Chromosome"/>
</dbReference>
<protein>
    <recommendedName>
        <fullName evidence="5">Calcium-binding protein</fullName>
    </recommendedName>
</protein>
<dbReference type="InterPro" id="IPR050557">
    <property type="entry name" value="RTX_toxin/Mannuronan_C5-epim"/>
</dbReference>
<evidence type="ECO:0008006" key="5">
    <source>
        <dbReference type="Google" id="ProtNLM"/>
    </source>
</evidence>
<comment type="subcellular location">
    <subcellularLocation>
        <location evidence="1">Secreted</location>
    </subcellularLocation>
</comment>
<organism evidence="3 4">
    <name type="scientific">Ramlibacter terrae</name>
    <dbReference type="NCBI Taxonomy" id="2732511"/>
    <lineage>
        <taxon>Bacteria</taxon>
        <taxon>Pseudomonadati</taxon>
        <taxon>Pseudomonadota</taxon>
        <taxon>Betaproteobacteria</taxon>
        <taxon>Burkholderiales</taxon>
        <taxon>Comamonadaceae</taxon>
        <taxon>Ramlibacter</taxon>
    </lineage>
</organism>
<reference evidence="3 4" key="1">
    <citation type="submission" date="2020-05" db="EMBL/GenBank/DDBJ databases">
        <title>Ramlibacter rhizophilus sp. nov., isolated from rhizosphere soil of national flower Mugunghwa from South Korea.</title>
        <authorList>
            <person name="Zheng-Fei Y."/>
            <person name="Huan T."/>
        </authorList>
    </citation>
    <scope>NUCLEOTIDE SEQUENCE [LARGE SCALE GENOMIC DNA]</scope>
    <source>
        <strain evidence="3 4">H242</strain>
    </source>
</reference>
<keyword evidence="4" id="KW-1185">Reference proteome</keyword>
<dbReference type="PRINTS" id="PR00313">
    <property type="entry name" value="CABNDNGRPT"/>
</dbReference>
<dbReference type="Pfam" id="PF00353">
    <property type="entry name" value="HemolysinCabind"/>
    <property type="match status" value="4"/>
</dbReference>
<proteinExistence type="predicted"/>
<dbReference type="SUPFAM" id="SSF51120">
    <property type="entry name" value="beta-Roll"/>
    <property type="match status" value="1"/>
</dbReference>
<gene>
    <name evidence="3" type="ORF">HK414_14000</name>
</gene>
<name>A0ABX6P405_9BURK</name>
<dbReference type="InterPro" id="IPR001343">
    <property type="entry name" value="Hemolysn_Ca-bd"/>
</dbReference>
<evidence type="ECO:0000313" key="4">
    <source>
        <dbReference type="Proteomes" id="UP000500826"/>
    </source>
</evidence>
<sequence>MNGTGNAADNVIYGNDGNNVIDGGEGADEMSGINGDDTYHVDNPGDTVKEWHAGGGRDRVIATVDWTLGGFVEELELAGSADLAGTGNADANLIIGNAGANALDGKAGADTLQGGAGDDVYRVGTGDVVVEAAGGGVDTVETTVSWVLGANVENLYLIGPAQEGTGNDGANSIIGNDGDNTLDGGLGADTLEGGRGDDTYLIGDTLDHVEGEAGADGGGWDTVIARANHVLDNGVEVLELAEGSAARNGTGNGGNNVLRGNSAANVLAGGAGIDQMLGGAGNDTYHVDHAFEYVGEEANQGTDTVVSSVSWTLHAHRRT</sequence>
<accession>A0ABX6P405</accession>
<dbReference type="PANTHER" id="PTHR38340">
    <property type="entry name" value="S-LAYER PROTEIN"/>
    <property type="match status" value="1"/>
</dbReference>
<dbReference type="InterPro" id="IPR011049">
    <property type="entry name" value="Serralysin-like_metalloprot_C"/>
</dbReference>
<evidence type="ECO:0000313" key="3">
    <source>
        <dbReference type="EMBL" id="QJW84457.1"/>
    </source>
</evidence>
<keyword evidence="2" id="KW-0964">Secreted</keyword>
<dbReference type="EMBL" id="CP053418">
    <property type="protein sequence ID" value="QJW84457.1"/>
    <property type="molecule type" value="Genomic_DNA"/>
</dbReference>
<evidence type="ECO:0000256" key="2">
    <source>
        <dbReference type="ARBA" id="ARBA00022525"/>
    </source>
</evidence>
<evidence type="ECO:0000256" key="1">
    <source>
        <dbReference type="ARBA" id="ARBA00004613"/>
    </source>
</evidence>
<dbReference type="Gene3D" id="2.150.10.10">
    <property type="entry name" value="Serralysin-like metalloprotease, C-terminal"/>
    <property type="match status" value="3"/>
</dbReference>
<dbReference type="PANTHER" id="PTHR38340:SF1">
    <property type="entry name" value="S-LAYER PROTEIN"/>
    <property type="match status" value="1"/>
</dbReference>